<feature type="domain" description="Pyruvate phosphate dikinase AMP/ATP-binding" evidence="17">
    <location>
        <begin position="18"/>
        <end position="337"/>
    </location>
</feature>
<dbReference type="PANTHER" id="PTHR43030:SF1">
    <property type="entry name" value="PHOSPHOENOLPYRUVATE SYNTHASE"/>
    <property type="match status" value="1"/>
</dbReference>
<dbReference type="Gene3D" id="3.20.20.60">
    <property type="entry name" value="Phosphoenolpyruvate-binding domains"/>
    <property type="match status" value="1"/>
</dbReference>
<dbReference type="InterPro" id="IPR000121">
    <property type="entry name" value="PEP_util_C"/>
</dbReference>
<feature type="domain" description="PEP-utilising enzyme mobile" evidence="16">
    <location>
        <begin position="379"/>
        <end position="450"/>
    </location>
</feature>
<dbReference type="GO" id="GO:0005524">
    <property type="term" value="F:ATP binding"/>
    <property type="evidence" value="ECO:0007669"/>
    <property type="project" value="UniProtKB-KW"/>
</dbReference>
<dbReference type="NCBIfam" id="NF005057">
    <property type="entry name" value="PRK06464.1"/>
    <property type="match status" value="1"/>
</dbReference>
<evidence type="ECO:0000256" key="12">
    <source>
        <dbReference type="ARBA" id="ARBA00022842"/>
    </source>
</evidence>
<evidence type="ECO:0000313" key="19">
    <source>
        <dbReference type="EMBL" id="PIT93590.1"/>
    </source>
</evidence>
<evidence type="ECO:0000256" key="5">
    <source>
        <dbReference type="ARBA" id="ARBA00011996"/>
    </source>
</evidence>
<dbReference type="GO" id="GO:0046872">
    <property type="term" value="F:metal ion binding"/>
    <property type="evidence" value="ECO:0007669"/>
    <property type="project" value="UniProtKB-KW"/>
</dbReference>
<evidence type="ECO:0000259" key="17">
    <source>
        <dbReference type="Pfam" id="PF01326"/>
    </source>
</evidence>
<dbReference type="NCBIfam" id="TIGR01418">
    <property type="entry name" value="PEP_synth"/>
    <property type="match status" value="1"/>
</dbReference>
<keyword evidence="11 15" id="KW-0067">ATP-binding</keyword>
<dbReference type="Pfam" id="PF02896">
    <property type="entry name" value="PEP-utilizers_C"/>
    <property type="match status" value="1"/>
</dbReference>
<keyword evidence="10 15" id="KW-0418">Kinase</keyword>
<comment type="catalytic activity">
    <reaction evidence="14 15">
        <text>pyruvate + ATP + H2O = phosphoenolpyruvate + AMP + phosphate + 2 H(+)</text>
        <dbReference type="Rhea" id="RHEA:11364"/>
        <dbReference type="ChEBI" id="CHEBI:15361"/>
        <dbReference type="ChEBI" id="CHEBI:15377"/>
        <dbReference type="ChEBI" id="CHEBI:15378"/>
        <dbReference type="ChEBI" id="CHEBI:30616"/>
        <dbReference type="ChEBI" id="CHEBI:43474"/>
        <dbReference type="ChEBI" id="CHEBI:58702"/>
        <dbReference type="ChEBI" id="CHEBI:456215"/>
        <dbReference type="EC" id="2.7.9.2"/>
    </reaction>
</comment>
<dbReference type="FunFam" id="3.30.470.20:FF:000017">
    <property type="entry name" value="Phosphoenolpyruvate synthase"/>
    <property type="match status" value="1"/>
</dbReference>
<dbReference type="InterPro" id="IPR015813">
    <property type="entry name" value="Pyrv/PenolPyrv_kinase-like_dom"/>
</dbReference>
<dbReference type="InterPro" id="IPR002192">
    <property type="entry name" value="PPDK_AMP/ATP-bd"/>
</dbReference>
<evidence type="ECO:0000256" key="15">
    <source>
        <dbReference type="PIRNR" id="PIRNR000854"/>
    </source>
</evidence>
<sequence>MQKPFVIFFKDLNIKDVPVVGGKNASLGEMYGKLSGQGIRVPNGFATTADAYFYFLEQAGIKEEIKKILNGLNTHNMLDLAKRGQAVRNTILRAELPAGLKKEIISAYQKLCKEYKNKELDVAVRSSATAEDLPDASFAGQQETFLNIRGEVDLLIAVKKCVASLFTNRAISYRVDKNFDHFKIALSVGVQKMIRSDLGSSGVMFTIDTESGFKDAVLINSIYGLGENIVQGKVSPDEFYYFKPTGALISKTIGRKDVKMIYNRDRKHPTKDIKVSPADQNRQSITDIEAKQLAVWGMAIEKHYGKPMDIEWAKDGQDGKLYVIQARPETVQSQRDYNVIEEYVLPKKGKLLARGKSVGNRIGAGVANVILDVKDISQFKPGEVLVTDMTDPDWEPIMKIASAIVTDRGGRTCHAAIVSRELGIPCVVGTNAVTKAVKDGEPITVSCAEGEDGFVYEGALKFSVKKTNIKDLGRPKTKIMMNIGAPDIAFASSFIPNDGVGLAREEFIVANRIKIHPAVLLNYEKLKNTDKLTAKEKKQIEEITAGYADKKQFYIDKLSQGIAMIAAAFYPKDAIVRLSDFKTDEYRTLLGGNIYEPKEDNPLVGWRGASRYYHPEFIEVFKMECEALRLVRDVMKLTNVKIMIPFVRNLDELQKVTAIMAKRGLKRGQNGLDLYMMTEVPSNVILAEEFARYVDGFSIGSNDLAMLTLGCDRNSERIAALYDERNEAVKRLIAQVIKSASQTKTKIGICGQGPSDYPDFAEFLVEQEIDSVSLNPDTVIKTTIDILKTEKRLGK</sequence>
<comment type="similarity">
    <text evidence="4 15">Belongs to the PEP-utilizing enzyme family.</text>
</comment>
<feature type="domain" description="PEP-utilising enzyme C-terminal" evidence="18">
    <location>
        <begin position="475"/>
        <end position="788"/>
    </location>
</feature>
<dbReference type="Pfam" id="PF01326">
    <property type="entry name" value="PPDK_N"/>
    <property type="match status" value="1"/>
</dbReference>
<name>A0A2M6WLA9_9BACT</name>
<dbReference type="FunFam" id="3.30.1490.20:FF:000010">
    <property type="entry name" value="Phosphoenolpyruvate synthase"/>
    <property type="match status" value="1"/>
</dbReference>
<evidence type="ECO:0000256" key="10">
    <source>
        <dbReference type="ARBA" id="ARBA00022777"/>
    </source>
</evidence>
<evidence type="ECO:0000256" key="6">
    <source>
        <dbReference type="ARBA" id="ARBA00021623"/>
    </source>
</evidence>
<proteinExistence type="inferred from homology"/>
<keyword evidence="8 15" id="KW-0479">Metal-binding</keyword>
<dbReference type="Gene3D" id="3.50.30.10">
    <property type="entry name" value="Phosphohistidine domain"/>
    <property type="match status" value="1"/>
</dbReference>
<dbReference type="SUPFAM" id="SSF51621">
    <property type="entry name" value="Phosphoenolpyruvate/pyruvate domain"/>
    <property type="match status" value="1"/>
</dbReference>
<dbReference type="GO" id="GO:0008986">
    <property type="term" value="F:pyruvate, water dikinase activity"/>
    <property type="evidence" value="ECO:0007669"/>
    <property type="project" value="UniProtKB-EC"/>
</dbReference>
<evidence type="ECO:0000256" key="8">
    <source>
        <dbReference type="ARBA" id="ARBA00022723"/>
    </source>
</evidence>
<dbReference type="Proteomes" id="UP000229335">
    <property type="component" value="Unassembled WGS sequence"/>
</dbReference>
<evidence type="ECO:0000256" key="7">
    <source>
        <dbReference type="ARBA" id="ARBA00022679"/>
    </source>
</evidence>
<comment type="pathway">
    <text evidence="3 15">Carbohydrate biosynthesis; gluconeogenesis.</text>
</comment>
<keyword evidence="12 15" id="KW-0460">Magnesium</keyword>
<dbReference type="EC" id="2.7.9.2" evidence="5 15"/>
<evidence type="ECO:0000256" key="3">
    <source>
        <dbReference type="ARBA" id="ARBA00004742"/>
    </source>
</evidence>
<evidence type="ECO:0000259" key="18">
    <source>
        <dbReference type="Pfam" id="PF02896"/>
    </source>
</evidence>
<evidence type="ECO:0000256" key="1">
    <source>
        <dbReference type="ARBA" id="ARBA00001946"/>
    </source>
</evidence>
<dbReference type="InterPro" id="IPR006319">
    <property type="entry name" value="PEP_synth"/>
</dbReference>
<organism evidence="19 20">
    <name type="scientific">Candidatus Falkowbacteria bacterium CG10_big_fil_rev_8_21_14_0_10_43_11</name>
    <dbReference type="NCBI Taxonomy" id="1974568"/>
    <lineage>
        <taxon>Bacteria</taxon>
        <taxon>Candidatus Falkowiibacteriota</taxon>
    </lineage>
</organism>
<dbReference type="InterPro" id="IPR018274">
    <property type="entry name" value="PEP_util_AS"/>
</dbReference>
<dbReference type="Gene3D" id="3.30.1490.20">
    <property type="entry name" value="ATP-grasp fold, A domain"/>
    <property type="match status" value="1"/>
</dbReference>
<keyword evidence="19" id="KW-0670">Pyruvate</keyword>
<dbReference type="InterPro" id="IPR008279">
    <property type="entry name" value="PEP-util_enz_mobile_dom"/>
</dbReference>
<dbReference type="Pfam" id="PF00391">
    <property type="entry name" value="PEP-utilizers"/>
    <property type="match status" value="1"/>
</dbReference>
<comment type="function">
    <text evidence="2 15">Catalyzes the phosphorylation of pyruvate to phosphoenolpyruvate.</text>
</comment>
<dbReference type="GO" id="GO:0006094">
    <property type="term" value="P:gluconeogenesis"/>
    <property type="evidence" value="ECO:0007669"/>
    <property type="project" value="UniProtKB-UniPathway"/>
</dbReference>
<dbReference type="SUPFAM" id="SSF52009">
    <property type="entry name" value="Phosphohistidine domain"/>
    <property type="match status" value="1"/>
</dbReference>
<dbReference type="PANTHER" id="PTHR43030">
    <property type="entry name" value="PHOSPHOENOLPYRUVATE SYNTHASE"/>
    <property type="match status" value="1"/>
</dbReference>
<dbReference type="AlphaFoldDB" id="A0A2M6WLA9"/>
<comment type="caution">
    <text evidence="19">The sequence shown here is derived from an EMBL/GenBank/DDBJ whole genome shotgun (WGS) entry which is preliminary data.</text>
</comment>
<evidence type="ECO:0000313" key="20">
    <source>
        <dbReference type="Proteomes" id="UP000229335"/>
    </source>
</evidence>
<keyword evidence="9 15" id="KW-0547">Nucleotide-binding</keyword>
<evidence type="ECO:0000259" key="16">
    <source>
        <dbReference type="Pfam" id="PF00391"/>
    </source>
</evidence>
<dbReference type="InterPro" id="IPR013815">
    <property type="entry name" value="ATP_grasp_subdomain_1"/>
</dbReference>
<evidence type="ECO:0000256" key="4">
    <source>
        <dbReference type="ARBA" id="ARBA00007837"/>
    </source>
</evidence>
<accession>A0A2M6WLA9</accession>
<dbReference type="FunFam" id="3.50.30.10:FF:000002">
    <property type="entry name" value="Phosphoenolpyruvate synthase"/>
    <property type="match status" value="1"/>
</dbReference>
<keyword evidence="7 15" id="KW-0808">Transferase</keyword>
<dbReference type="InterPro" id="IPR040442">
    <property type="entry name" value="Pyrv_kinase-like_dom_sf"/>
</dbReference>
<comment type="cofactor">
    <cofactor evidence="1 15">
        <name>Mg(2+)</name>
        <dbReference type="ChEBI" id="CHEBI:18420"/>
    </cofactor>
</comment>
<dbReference type="InterPro" id="IPR036637">
    <property type="entry name" value="Phosphohistidine_dom_sf"/>
</dbReference>
<protein>
    <recommendedName>
        <fullName evidence="6 15">Phosphoenolpyruvate synthase</fullName>
        <shortName evidence="15">PEP synthase</shortName>
        <ecNumber evidence="5 15">2.7.9.2</ecNumber>
    </recommendedName>
    <alternativeName>
        <fullName evidence="13 15">Pyruvate, water dikinase</fullName>
    </alternativeName>
</protein>
<dbReference type="SUPFAM" id="SSF56059">
    <property type="entry name" value="Glutathione synthetase ATP-binding domain-like"/>
    <property type="match status" value="1"/>
</dbReference>
<evidence type="ECO:0000256" key="14">
    <source>
        <dbReference type="ARBA" id="ARBA00047700"/>
    </source>
</evidence>
<dbReference type="UniPathway" id="UPA00138"/>
<evidence type="ECO:0000256" key="11">
    <source>
        <dbReference type="ARBA" id="ARBA00022840"/>
    </source>
</evidence>
<evidence type="ECO:0000256" key="2">
    <source>
        <dbReference type="ARBA" id="ARBA00002988"/>
    </source>
</evidence>
<dbReference type="Gene3D" id="3.30.470.20">
    <property type="entry name" value="ATP-grasp fold, B domain"/>
    <property type="match status" value="1"/>
</dbReference>
<reference evidence="20" key="1">
    <citation type="submission" date="2017-09" db="EMBL/GenBank/DDBJ databases">
        <title>Depth-based differentiation of microbial function through sediment-hosted aquifers and enrichment of novel symbionts in the deep terrestrial subsurface.</title>
        <authorList>
            <person name="Probst A.J."/>
            <person name="Ladd B."/>
            <person name="Jarett J.K."/>
            <person name="Geller-Mcgrath D.E."/>
            <person name="Sieber C.M.K."/>
            <person name="Emerson J.B."/>
            <person name="Anantharaman K."/>
            <person name="Thomas B.C."/>
            <person name="Malmstrom R."/>
            <person name="Stieglmeier M."/>
            <person name="Klingl A."/>
            <person name="Woyke T."/>
            <person name="Ryan C.M."/>
            <person name="Banfield J.F."/>
        </authorList>
    </citation>
    <scope>NUCLEOTIDE SEQUENCE [LARGE SCALE GENOMIC DNA]</scope>
</reference>
<evidence type="ECO:0000256" key="13">
    <source>
        <dbReference type="ARBA" id="ARBA00033470"/>
    </source>
</evidence>
<evidence type="ECO:0000256" key="9">
    <source>
        <dbReference type="ARBA" id="ARBA00022741"/>
    </source>
</evidence>
<dbReference type="PIRSF" id="PIRSF000854">
    <property type="entry name" value="PEP_synthase"/>
    <property type="match status" value="1"/>
</dbReference>
<dbReference type="PROSITE" id="PS00370">
    <property type="entry name" value="PEP_ENZYMES_PHOS_SITE"/>
    <property type="match status" value="1"/>
</dbReference>
<dbReference type="EMBL" id="PFAS01000061">
    <property type="protein sequence ID" value="PIT93590.1"/>
    <property type="molecule type" value="Genomic_DNA"/>
</dbReference>
<gene>
    <name evidence="19" type="ORF">COU00_03560</name>
</gene>